<dbReference type="EMBL" id="CP034998">
    <property type="protein sequence ID" value="QAS78574.1"/>
    <property type="molecule type" value="Genomic_DNA"/>
</dbReference>
<reference evidence="1 2" key="1">
    <citation type="submission" date="2019-01" db="EMBL/GenBank/DDBJ databases">
        <title>Genomic insights into the origins and evolution of symbiotic genes in the Phaseolus vulgaris microsymbionts.</title>
        <authorList>
            <person name="Tong W."/>
        </authorList>
    </citation>
    <scope>NUCLEOTIDE SEQUENCE [LARGE SCALE GENOMIC DNA]</scope>
    <source>
        <strain evidence="1 2">FH23</strain>
    </source>
</reference>
<protein>
    <submittedName>
        <fullName evidence="1">Uncharacterized protein</fullName>
    </submittedName>
</protein>
<evidence type="ECO:0000313" key="2">
    <source>
        <dbReference type="Proteomes" id="UP000220927"/>
    </source>
</evidence>
<keyword evidence="2" id="KW-1185">Reference proteome</keyword>
<dbReference type="RefSeq" id="WP_054186307.1">
    <property type="nucleotide sequence ID" value="NZ_CP034998.1"/>
</dbReference>
<proteinExistence type="predicted"/>
<evidence type="ECO:0000313" key="1">
    <source>
        <dbReference type="EMBL" id="QAS78574.1"/>
    </source>
</evidence>
<accession>A0AAE5WPT6</accession>
<dbReference type="AlphaFoldDB" id="A0AAE5WPT6"/>
<organism evidence="1 2">
    <name type="scientific">Rhizobium acidisoli</name>
    <dbReference type="NCBI Taxonomy" id="1538158"/>
    <lineage>
        <taxon>Bacteria</taxon>
        <taxon>Pseudomonadati</taxon>
        <taxon>Pseudomonadota</taxon>
        <taxon>Alphaproteobacteria</taxon>
        <taxon>Hyphomicrobiales</taxon>
        <taxon>Rhizobiaceae</taxon>
        <taxon>Rhizobium/Agrobacterium group</taxon>
        <taxon>Rhizobium</taxon>
    </lineage>
</organism>
<sequence length="79" mass="8338">MDGIDQANFATAFDQARAKDDGNSVSIRYVGHLLLPGEDVIISLQAAGGLALSIDGKLADKHHAMTALINDYGLLIRCA</sequence>
<gene>
    <name evidence="1" type="ORF">CO657_11045</name>
</gene>
<dbReference type="Proteomes" id="UP000220927">
    <property type="component" value="Chromosome"/>
</dbReference>
<dbReference type="KEGG" id="rad:CO657_11045"/>
<name>A0AAE5WPT6_9HYPH</name>